<evidence type="ECO:0000256" key="8">
    <source>
        <dbReference type="ARBA" id="ARBA00023136"/>
    </source>
</evidence>
<evidence type="ECO:0000256" key="7">
    <source>
        <dbReference type="ARBA" id="ARBA00022989"/>
    </source>
</evidence>
<dbReference type="STRING" id="441960.B6QLQ1"/>
<evidence type="ECO:0000313" key="13">
    <source>
        <dbReference type="Proteomes" id="UP000001294"/>
    </source>
</evidence>
<dbReference type="PhylomeDB" id="B6QLQ1"/>
<dbReference type="UniPathway" id="UPA00196"/>
<dbReference type="AlphaFoldDB" id="B6QLQ1"/>
<dbReference type="Pfam" id="PF10510">
    <property type="entry name" value="PIG-S"/>
    <property type="match status" value="1"/>
</dbReference>
<feature type="compositionally biased region" description="Polar residues" evidence="10">
    <location>
        <begin position="244"/>
        <end position="256"/>
    </location>
</feature>
<evidence type="ECO:0000256" key="9">
    <source>
        <dbReference type="ARBA" id="ARBA00023180"/>
    </source>
</evidence>
<accession>B6QLQ1</accession>
<dbReference type="HOGENOM" id="CLU_299773_0_0_1"/>
<feature type="transmembrane region" description="Helical" evidence="11">
    <location>
        <begin position="963"/>
        <end position="985"/>
    </location>
</feature>
<dbReference type="PANTHER" id="PTHR21072">
    <property type="entry name" value="GPI TRANSAMIDASE COMPONENT PIG-S"/>
    <property type="match status" value="1"/>
</dbReference>
<dbReference type="OrthoDB" id="28748at2759"/>
<dbReference type="Proteomes" id="UP000001294">
    <property type="component" value="Unassembled WGS sequence"/>
</dbReference>
<reference evidence="13" key="1">
    <citation type="journal article" date="2015" name="Genome Announc.">
        <title>Genome sequence of the AIDS-associated pathogen Penicillium marneffei (ATCC18224) and its near taxonomic relative Talaromyces stipitatus (ATCC10500).</title>
        <authorList>
            <person name="Nierman W.C."/>
            <person name="Fedorova-Abrams N.D."/>
            <person name="Andrianopoulos A."/>
        </authorList>
    </citation>
    <scope>NUCLEOTIDE SEQUENCE [LARGE SCALE GENOMIC DNA]</scope>
    <source>
        <strain evidence="13">ATCC 18224 / CBS 334.59 / QM 7333</strain>
    </source>
</reference>
<name>B6QLQ1_TALMQ</name>
<dbReference type="PANTHER" id="PTHR21072:SF13">
    <property type="entry name" value="GPI TRANSAMIDASE COMPONENT PIG-S"/>
    <property type="match status" value="1"/>
</dbReference>
<evidence type="ECO:0000313" key="12">
    <source>
        <dbReference type="EMBL" id="EEA22028.1"/>
    </source>
</evidence>
<keyword evidence="13" id="KW-1185">Reference proteome</keyword>
<evidence type="ECO:0000256" key="11">
    <source>
        <dbReference type="SAM" id="Phobius"/>
    </source>
</evidence>
<evidence type="ECO:0000256" key="2">
    <source>
        <dbReference type="ARBA" id="ARBA00004687"/>
    </source>
</evidence>
<keyword evidence="4" id="KW-0337">GPI-anchor biosynthesis</keyword>
<comment type="pathway">
    <text evidence="2">Glycolipid biosynthesis; glycosylphosphatidylinositol-anchor biosynthesis.</text>
</comment>
<gene>
    <name evidence="12" type="ORF">PMAA_058070</name>
</gene>
<keyword evidence="7 11" id="KW-1133">Transmembrane helix</keyword>
<feature type="region of interest" description="Disordered" evidence="10">
    <location>
        <begin position="242"/>
        <end position="270"/>
    </location>
</feature>
<dbReference type="GO" id="GO:0006506">
    <property type="term" value="P:GPI anchor biosynthetic process"/>
    <property type="evidence" value="ECO:0007669"/>
    <property type="project" value="UniProtKB-UniPathway"/>
</dbReference>
<feature type="transmembrane region" description="Helical" evidence="11">
    <location>
        <begin position="212"/>
        <end position="233"/>
    </location>
</feature>
<dbReference type="InterPro" id="IPR019540">
    <property type="entry name" value="PtdIno-glycan_biosynth_class_S"/>
</dbReference>
<dbReference type="GO" id="GO:0042765">
    <property type="term" value="C:GPI-anchor transamidase complex"/>
    <property type="evidence" value="ECO:0007669"/>
    <property type="project" value="InterPro"/>
</dbReference>
<evidence type="ECO:0000256" key="3">
    <source>
        <dbReference type="ARBA" id="ARBA00005316"/>
    </source>
</evidence>
<comment type="similarity">
    <text evidence="3">Belongs to the PIGS family.</text>
</comment>
<keyword evidence="6" id="KW-0256">Endoplasmic reticulum</keyword>
<feature type="region of interest" description="Disordered" evidence="10">
    <location>
        <begin position="346"/>
        <end position="366"/>
    </location>
</feature>
<protein>
    <submittedName>
        <fullName evidence="12">GPI transamidase component PIG-S, putative</fullName>
    </submittedName>
</protein>
<comment type="subcellular location">
    <subcellularLocation>
        <location evidence="1">Endoplasmic reticulum membrane</location>
        <topology evidence="1">Multi-pass membrane protein</topology>
    </subcellularLocation>
</comment>
<dbReference type="VEuPathDB" id="FungiDB:PMAA_058070"/>
<evidence type="ECO:0000256" key="6">
    <source>
        <dbReference type="ARBA" id="ARBA00022824"/>
    </source>
</evidence>
<dbReference type="GO" id="GO:0016255">
    <property type="term" value="P:attachment of GPI anchor to protein"/>
    <property type="evidence" value="ECO:0007669"/>
    <property type="project" value="InterPro"/>
</dbReference>
<keyword evidence="9" id="KW-0325">Glycoprotein</keyword>
<evidence type="ECO:0000256" key="1">
    <source>
        <dbReference type="ARBA" id="ARBA00004477"/>
    </source>
</evidence>
<feature type="transmembrane region" description="Helical" evidence="11">
    <location>
        <begin position="476"/>
        <end position="493"/>
    </location>
</feature>
<feature type="compositionally biased region" description="Low complexity" evidence="10">
    <location>
        <begin position="169"/>
        <end position="197"/>
    </location>
</feature>
<dbReference type="EMBL" id="DS995903">
    <property type="protein sequence ID" value="EEA22028.1"/>
    <property type="molecule type" value="Genomic_DNA"/>
</dbReference>
<sequence length="1000" mass="107025">MVKYVYTISAAALLKLGWSSLAAAALINLPLNDLFIRDNSATCPTNSTSCGSSYSGNFCCASDTTCLRLDSGSSVLCCPTREDCSFIEPITCNVQAMNATANPTAPIQSTKLSDDLPTCANGCCPFGYTCAKNTTCVLDSSTSTTTDSGSASTTATSAATTKSVASATSTISISDTAPTTSTVSSATSTSVFSSNSTQPEASTTCPQLPATAVVAGFFPGAVAGALAAAMIMMCRRRGDKQNRESTLQKTHRSSGGTIVGISDPIPDDENGSFRTDFLLQRKLSGRYPQPGTVSRSKSMMRRTGTRVKSIFIGKNGTTAASPQWNTATPPMPPMPDISLPVTPPHQTGRLAAGPRQPSTESIKVYSPPNMLGISSLNQDRNTTFSEVMEKAGFQNARGEPSFRVTETPVQGNSPQRKKNALIMATNAGGLAASAKSVPAAVATESTIMGATPPEGAVVSHTLPPEKPEGIRTRTKVILAFWVVIIFFGLPMWWRTTSVYRASLPLDEMMSWAEGKACKPEFPLEIVLRTPSTSMAEAQSLLRTTQHALDDLNEFPVHHLRLKLANHTETTENNKLDIDIETEDNSNAALVVNLIPSEIATPTSELHSHAPRIDIWYPPSQLSSVTSTTSPLITFIAGEIQKLFNEEKATIAYILGQSNSALASSFPRGGQLAELVSKRVGRSLKYAETYHLSFSLFTPGSQPSSWEIENAIQEYFVPLLDAFSPISNFSIDTQVQLYASFSPTSPHPEYDEGSQKWTLKEEDLSSFINAAEWPLSPGIGSGPTINFVLYVPAATQSPLVVKENLATSWIVPQWGGVVIVNPPATPGDDINPPHLAKESLKPALLTFSHQLLTLLGTPATPSSLPLRLQTSIRTRAATLLLSASSTMGSLARLTQSLSSIPIPRNVASSVLTTLSHLSSTCQLLREGKFAAALASARIAEKEAEKSFFEKSMVGQMYFPDEHKIAVYLPLLGPIGVPLVMGLLREVKNLVVELKRRRAASR</sequence>
<organism evidence="12 13">
    <name type="scientific">Talaromyces marneffei (strain ATCC 18224 / CBS 334.59 / QM 7333)</name>
    <name type="common">Penicillium marneffei</name>
    <dbReference type="NCBI Taxonomy" id="441960"/>
    <lineage>
        <taxon>Eukaryota</taxon>
        <taxon>Fungi</taxon>
        <taxon>Dikarya</taxon>
        <taxon>Ascomycota</taxon>
        <taxon>Pezizomycotina</taxon>
        <taxon>Eurotiomycetes</taxon>
        <taxon>Eurotiomycetidae</taxon>
        <taxon>Eurotiales</taxon>
        <taxon>Trichocomaceae</taxon>
        <taxon>Talaromyces</taxon>
        <taxon>Talaromyces sect. Talaromyces</taxon>
    </lineage>
</organism>
<feature type="region of interest" description="Disordered" evidence="10">
    <location>
        <begin position="169"/>
        <end position="204"/>
    </location>
</feature>
<evidence type="ECO:0000256" key="10">
    <source>
        <dbReference type="SAM" id="MobiDB-lite"/>
    </source>
</evidence>
<proteinExistence type="inferred from homology"/>
<evidence type="ECO:0000256" key="5">
    <source>
        <dbReference type="ARBA" id="ARBA00022692"/>
    </source>
</evidence>
<evidence type="ECO:0000256" key="4">
    <source>
        <dbReference type="ARBA" id="ARBA00022502"/>
    </source>
</evidence>
<keyword evidence="5 11" id="KW-0812">Transmembrane</keyword>
<keyword evidence="8 11" id="KW-0472">Membrane</keyword>